<dbReference type="InterPro" id="IPR000864">
    <property type="entry name" value="Prot_inh_pot1"/>
</dbReference>
<dbReference type="PROSITE" id="PS00285">
    <property type="entry name" value="POTATO_INHIBITOR"/>
    <property type="match status" value="1"/>
</dbReference>
<dbReference type="InterPro" id="IPR036354">
    <property type="entry name" value="Prot_inh_pot1_sf"/>
</dbReference>
<dbReference type="PANTHER" id="PTHR33091:SF73">
    <property type="entry name" value="INHIBITOR OF TRYPSIN AND HAGEMAN FACTOR-LIKE"/>
    <property type="match status" value="1"/>
</dbReference>
<comment type="similarity">
    <text evidence="1">Belongs to the protease inhibitor I13 (potato type I serine protease inhibitor) family.</text>
</comment>
<accession>A0AAP0KGL1</accession>
<keyword evidence="3" id="KW-0722">Serine protease inhibitor</keyword>
<reference evidence="4 5" key="1">
    <citation type="submission" date="2024-01" db="EMBL/GenBank/DDBJ databases">
        <title>Genome assemblies of Stephania.</title>
        <authorList>
            <person name="Yang L."/>
        </authorList>
    </citation>
    <scope>NUCLEOTIDE SEQUENCE [LARGE SCALE GENOMIC DNA]</scope>
    <source>
        <strain evidence="4">YNDBR</strain>
        <tissue evidence="4">Leaf</tissue>
    </source>
</reference>
<dbReference type="Gene3D" id="3.30.10.10">
    <property type="entry name" value="Trypsin Inhibitor V, subunit A"/>
    <property type="match status" value="1"/>
</dbReference>
<organism evidence="4 5">
    <name type="scientific">Stephania yunnanensis</name>
    <dbReference type="NCBI Taxonomy" id="152371"/>
    <lineage>
        <taxon>Eukaryota</taxon>
        <taxon>Viridiplantae</taxon>
        <taxon>Streptophyta</taxon>
        <taxon>Embryophyta</taxon>
        <taxon>Tracheophyta</taxon>
        <taxon>Spermatophyta</taxon>
        <taxon>Magnoliopsida</taxon>
        <taxon>Ranunculales</taxon>
        <taxon>Menispermaceae</taxon>
        <taxon>Menispermoideae</taxon>
        <taxon>Cissampelideae</taxon>
        <taxon>Stephania</taxon>
    </lineage>
</organism>
<evidence type="ECO:0000313" key="5">
    <source>
        <dbReference type="Proteomes" id="UP001420932"/>
    </source>
</evidence>
<dbReference type="SUPFAM" id="SSF54654">
    <property type="entry name" value="CI-2 family of serine protease inhibitors"/>
    <property type="match status" value="1"/>
</dbReference>
<evidence type="ECO:0000256" key="3">
    <source>
        <dbReference type="ARBA" id="ARBA00022900"/>
    </source>
</evidence>
<evidence type="ECO:0000256" key="1">
    <source>
        <dbReference type="ARBA" id="ARBA00008210"/>
    </source>
</evidence>
<name>A0AAP0KGL1_9MAGN</name>
<evidence type="ECO:0000256" key="2">
    <source>
        <dbReference type="ARBA" id="ARBA00022690"/>
    </source>
</evidence>
<sequence>MASRCSGGKQAWPELLGAQASVAVATIRRENRNVRPVVVQEGSFVTQEIRCDRVRVWVRGSIVSRVPVVG</sequence>
<dbReference type="GO" id="GO:0004867">
    <property type="term" value="F:serine-type endopeptidase inhibitor activity"/>
    <property type="evidence" value="ECO:0007669"/>
    <property type="project" value="UniProtKB-KW"/>
</dbReference>
<dbReference type="Pfam" id="PF00280">
    <property type="entry name" value="potato_inhibit"/>
    <property type="match status" value="1"/>
</dbReference>
<comment type="caution">
    <text evidence="4">The sequence shown here is derived from an EMBL/GenBank/DDBJ whole genome shotgun (WGS) entry which is preliminary data.</text>
</comment>
<protein>
    <submittedName>
        <fullName evidence="4">Uncharacterized protein</fullName>
    </submittedName>
</protein>
<dbReference type="PANTHER" id="PTHR33091">
    <property type="entry name" value="PROTEIN, PUTATIVE, EXPRESSED-RELATED"/>
    <property type="match status" value="1"/>
</dbReference>
<dbReference type="Proteomes" id="UP001420932">
    <property type="component" value="Unassembled WGS sequence"/>
</dbReference>
<proteinExistence type="inferred from homology"/>
<dbReference type="EMBL" id="JBBNAF010000004">
    <property type="protein sequence ID" value="KAK9152173.1"/>
    <property type="molecule type" value="Genomic_DNA"/>
</dbReference>
<dbReference type="AlphaFoldDB" id="A0AAP0KGL1"/>
<keyword evidence="5" id="KW-1185">Reference proteome</keyword>
<keyword evidence="2" id="KW-0646">Protease inhibitor</keyword>
<evidence type="ECO:0000313" key="4">
    <source>
        <dbReference type="EMBL" id="KAK9152173.1"/>
    </source>
</evidence>
<gene>
    <name evidence="4" type="ORF">Syun_010482</name>
</gene>
<dbReference type="PRINTS" id="PR00292">
    <property type="entry name" value="POTATOINHBTR"/>
</dbReference>
<dbReference type="GO" id="GO:0009611">
    <property type="term" value="P:response to wounding"/>
    <property type="evidence" value="ECO:0007669"/>
    <property type="project" value="InterPro"/>
</dbReference>